<feature type="transmembrane region" description="Helical" evidence="1">
    <location>
        <begin position="166"/>
        <end position="186"/>
    </location>
</feature>
<dbReference type="RefSeq" id="XP_003173278.1">
    <property type="nucleotide sequence ID" value="XM_003173230.1"/>
</dbReference>
<dbReference type="GeneID" id="10028540"/>
<dbReference type="VEuPathDB" id="FungiDB:MGYG_03450"/>
<organism evidence="3">
    <name type="scientific">Arthroderma gypseum (strain ATCC MYA-4604 / CBS 118893)</name>
    <name type="common">Microsporum gypseum</name>
    <dbReference type="NCBI Taxonomy" id="535722"/>
    <lineage>
        <taxon>Eukaryota</taxon>
        <taxon>Fungi</taxon>
        <taxon>Dikarya</taxon>
        <taxon>Ascomycota</taxon>
        <taxon>Pezizomycotina</taxon>
        <taxon>Eurotiomycetes</taxon>
        <taxon>Eurotiomycetidae</taxon>
        <taxon>Onygenales</taxon>
        <taxon>Arthrodermataceae</taxon>
        <taxon>Nannizzia</taxon>
    </lineage>
</organism>
<feature type="transmembrane region" description="Helical" evidence="1">
    <location>
        <begin position="251"/>
        <end position="269"/>
    </location>
</feature>
<dbReference type="STRING" id="535722.E4US30"/>
<name>E4US30_ARTGP</name>
<dbReference type="OrthoDB" id="2896006at2759"/>
<feature type="transmembrane region" description="Helical" evidence="1">
    <location>
        <begin position="338"/>
        <end position="361"/>
    </location>
</feature>
<gene>
    <name evidence="2" type="ORF">MGYG_03450</name>
</gene>
<feature type="transmembrane region" description="Helical" evidence="1">
    <location>
        <begin position="207"/>
        <end position="231"/>
    </location>
</feature>
<proteinExistence type="predicted"/>
<evidence type="ECO:0000256" key="1">
    <source>
        <dbReference type="SAM" id="Phobius"/>
    </source>
</evidence>
<feature type="transmembrane region" description="Helical" evidence="1">
    <location>
        <begin position="38"/>
        <end position="59"/>
    </location>
</feature>
<feature type="transmembrane region" description="Helical" evidence="1">
    <location>
        <begin position="140"/>
        <end position="160"/>
    </location>
</feature>
<keyword evidence="1" id="KW-1133">Transmembrane helix</keyword>
<dbReference type="OMA" id="YQRIPGF"/>
<dbReference type="AlphaFoldDB" id="E4US30"/>
<keyword evidence="1" id="KW-0472">Membrane</keyword>
<keyword evidence="3" id="KW-1185">Reference proteome</keyword>
<keyword evidence="1" id="KW-0812">Transmembrane</keyword>
<protein>
    <recommendedName>
        <fullName evidence="4">Ubiquitin carrier protein</fullName>
    </recommendedName>
</protein>
<dbReference type="HOGENOM" id="CLU_038857_1_1_1"/>
<dbReference type="EMBL" id="DS989824">
    <property type="protein sequence ID" value="EFR00448.1"/>
    <property type="molecule type" value="Genomic_DNA"/>
</dbReference>
<evidence type="ECO:0000313" key="3">
    <source>
        <dbReference type="Proteomes" id="UP000002669"/>
    </source>
</evidence>
<dbReference type="eggNOG" id="ENOG502SERQ">
    <property type="taxonomic scope" value="Eukaryota"/>
</dbReference>
<dbReference type="InParanoid" id="E4US30"/>
<evidence type="ECO:0008006" key="4">
    <source>
        <dbReference type="Google" id="ProtNLM"/>
    </source>
</evidence>
<dbReference type="Proteomes" id="UP000002669">
    <property type="component" value="Unassembled WGS sequence"/>
</dbReference>
<accession>E4US30</accession>
<sequence>MMSSSHLIGAVVRRGLETAPHHLAKRVDVGRMVFTWEFAAFAVVTVLCVAGIIAIQYTYGLVVTTLTIVEDPNPETAAPLPSYSDAVEDATIDKKQQQQTFGQTEIEALPTSYKPITSGLRSTIKHLRSRAGPRAGLRGFSYFSALSLVRGILTGLVGFMGGLAPVVADVAVSTMILAWIHAVISAPSSKTWYQRFPPIRNNWIKMAPAVFLSTAASYLSFHIPVAIGVALGGFRYDGHNMYSLTEPRPIYLLHAGGAVILSLVLSLALEIPAFVIMVRVAASLLPADDETIVPFDRTFNGKVTSMNADGAGYVGILDAWKTFSWASYRRLIMALVKVTGLIVAACLVYGIVVGIAFAIFASDGSKAFLASMGYAV</sequence>
<reference evidence="3" key="1">
    <citation type="journal article" date="2012" name="MBio">
        <title>Comparative genome analysis of Trichophyton rubrum and related dermatophytes reveals candidate genes involved in infection.</title>
        <authorList>
            <person name="Martinez D.A."/>
            <person name="Oliver B.G."/>
            <person name="Graeser Y."/>
            <person name="Goldberg J.M."/>
            <person name="Li W."/>
            <person name="Martinez-Rossi N.M."/>
            <person name="Monod M."/>
            <person name="Shelest E."/>
            <person name="Barton R.C."/>
            <person name="Birch E."/>
            <person name="Brakhage A.A."/>
            <person name="Chen Z."/>
            <person name="Gurr S.J."/>
            <person name="Heiman D."/>
            <person name="Heitman J."/>
            <person name="Kosti I."/>
            <person name="Rossi A."/>
            <person name="Saif S."/>
            <person name="Samalova M."/>
            <person name="Saunders C.W."/>
            <person name="Shea T."/>
            <person name="Summerbell R.C."/>
            <person name="Xu J."/>
            <person name="Young S."/>
            <person name="Zeng Q."/>
            <person name="Birren B.W."/>
            <person name="Cuomo C.A."/>
            <person name="White T.C."/>
        </authorList>
    </citation>
    <scope>NUCLEOTIDE SEQUENCE [LARGE SCALE GENOMIC DNA]</scope>
    <source>
        <strain evidence="3">ATCC MYA-4604 / CBS 118893</strain>
    </source>
</reference>
<evidence type="ECO:0000313" key="2">
    <source>
        <dbReference type="EMBL" id="EFR00448.1"/>
    </source>
</evidence>